<keyword evidence="10" id="KW-0482">Metalloprotease</keyword>
<feature type="domain" description="Peptidase M50" evidence="13">
    <location>
        <begin position="110"/>
        <end position="160"/>
    </location>
</feature>
<dbReference type="AlphaFoldDB" id="A0A328UHA1"/>
<evidence type="ECO:0000259" key="13">
    <source>
        <dbReference type="Pfam" id="PF02163"/>
    </source>
</evidence>
<proteinExistence type="inferred from homology"/>
<keyword evidence="15" id="KW-1185">Reference proteome</keyword>
<name>A0A328UHA1_9FIRM</name>
<dbReference type="PANTHER" id="PTHR39188">
    <property type="entry name" value="MEMBRANE-ASSOCIATED ZINC METALLOPROTEASE M50B"/>
    <property type="match status" value="1"/>
</dbReference>
<reference evidence="14 15" key="1">
    <citation type="submission" date="2018-06" db="EMBL/GenBank/DDBJ databases">
        <title>Noncontiguous genome sequence of Ruminococcaceae bacterium ASD2818.</title>
        <authorList>
            <person name="Chaplin A.V."/>
            <person name="Sokolova S.R."/>
            <person name="Kochetkova T.O."/>
            <person name="Goltsov A.Y."/>
            <person name="Trofimov D.Y."/>
            <person name="Efimov B.A."/>
        </authorList>
    </citation>
    <scope>NUCLEOTIDE SEQUENCE [LARGE SCALE GENOMIC DNA]</scope>
    <source>
        <strain evidence="14 15">ASD2818</strain>
    </source>
</reference>
<keyword evidence="5 12" id="KW-0812">Transmembrane</keyword>
<evidence type="ECO:0000256" key="11">
    <source>
        <dbReference type="ARBA" id="ARBA00023136"/>
    </source>
</evidence>
<sequence length="200" mass="22035">MNFTIRGFRLHISFFFLAALTFLLLTDRDGVALYGLLAAMIHESGHLLAMLLLRTPPAELRLCPFGIEIVKRESRANHYIEDAVISLAGPCANAVACAVFLSLGQGENVFFAANFLLAVLNLLPIEPLDGGQTLFAFLCLRHPLETAGKVIEVVSFFTLLPLSVLGFVVLFRSQHNFSLLLAACYMMALLMLKKGRCYQA</sequence>
<dbReference type="InterPro" id="IPR008915">
    <property type="entry name" value="Peptidase_M50"/>
</dbReference>
<dbReference type="PANTHER" id="PTHR39188:SF3">
    <property type="entry name" value="STAGE IV SPORULATION PROTEIN FB"/>
    <property type="match status" value="1"/>
</dbReference>
<evidence type="ECO:0000256" key="6">
    <source>
        <dbReference type="ARBA" id="ARBA00022723"/>
    </source>
</evidence>
<keyword evidence="7" id="KW-0378">Hydrolase</keyword>
<evidence type="ECO:0000256" key="8">
    <source>
        <dbReference type="ARBA" id="ARBA00022833"/>
    </source>
</evidence>
<evidence type="ECO:0000256" key="7">
    <source>
        <dbReference type="ARBA" id="ARBA00022801"/>
    </source>
</evidence>
<evidence type="ECO:0000256" key="9">
    <source>
        <dbReference type="ARBA" id="ARBA00022989"/>
    </source>
</evidence>
<feature type="transmembrane region" description="Helical" evidence="12">
    <location>
        <begin position="31"/>
        <end position="53"/>
    </location>
</feature>
<evidence type="ECO:0000256" key="2">
    <source>
        <dbReference type="ARBA" id="ARBA00004141"/>
    </source>
</evidence>
<keyword evidence="6" id="KW-0479">Metal-binding</keyword>
<dbReference type="GO" id="GO:0016020">
    <property type="term" value="C:membrane"/>
    <property type="evidence" value="ECO:0007669"/>
    <property type="project" value="UniProtKB-SubCell"/>
</dbReference>
<comment type="cofactor">
    <cofactor evidence="1">
        <name>Zn(2+)</name>
        <dbReference type="ChEBI" id="CHEBI:29105"/>
    </cofactor>
</comment>
<evidence type="ECO:0000256" key="3">
    <source>
        <dbReference type="ARBA" id="ARBA00007931"/>
    </source>
</evidence>
<accession>A0A328UHA1</accession>
<dbReference type="GO" id="GO:0046872">
    <property type="term" value="F:metal ion binding"/>
    <property type="evidence" value="ECO:0007669"/>
    <property type="project" value="UniProtKB-KW"/>
</dbReference>
<feature type="transmembrane region" description="Helical" evidence="12">
    <location>
        <begin position="150"/>
        <end position="171"/>
    </location>
</feature>
<keyword evidence="8" id="KW-0862">Zinc</keyword>
<comment type="caution">
    <text evidence="14">The sequence shown here is derived from an EMBL/GenBank/DDBJ whole genome shotgun (WGS) entry which is preliminary data.</text>
</comment>
<evidence type="ECO:0000256" key="12">
    <source>
        <dbReference type="SAM" id="Phobius"/>
    </source>
</evidence>
<evidence type="ECO:0000256" key="5">
    <source>
        <dbReference type="ARBA" id="ARBA00022692"/>
    </source>
</evidence>
<comment type="similarity">
    <text evidence="3">Belongs to the peptidase M50B family.</text>
</comment>
<comment type="subcellular location">
    <subcellularLocation>
        <location evidence="2">Membrane</location>
        <topology evidence="2">Multi-pass membrane protein</topology>
    </subcellularLocation>
</comment>
<dbReference type="Pfam" id="PF02163">
    <property type="entry name" value="Peptidase_M50"/>
    <property type="match status" value="1"/>
</dbReference>
<dbReference type="GO" id="GO:0008237">
    <property type="term" value="F:metallopeptidase activity"/>
    <property type="evidence" value="ECO:0007669"/>
    <property type="project" value="UniProtKB-KW"/>
</dbReference>
<evidence type="ECO:0000256" key="4">
    <source>
        <dbReference type="ARBA" id="ARBA00022670"/>
    </source>
</evidence>
<feature type="transmembrane region" description="Helical" evidence="12">
    <location>
        <begin position="177"/>
        <end position="192"/>
    </location>
</feature>
<dbReference type="GO" id="GO:0006508">
    <property type="term" value="P:proteolysis"/>
    <property type="evidence" value="ECO:0007669"/>
    <property type="project" value="UniProtKB-KW"/>
</dbReference>
<evidence type="ECO:0000313" key="14">
    <source>
        <dbReference type="EMBL" id="RAQ25505.1"/>
    </source>
</evidence>
<evidence type="ECO:0000256" key="10">
    <source>
        <dbReference type="ARBA" id="ARBA00023049"/>
    </source>
</evidence>
<protein>
    <submittedName>
        <fullName evidence="14">Peptidase M50</fullName>
    </submittedName>
</protein>
<dbReference type="Proteomes" id="UP000249377">
    <property type="component" value="Unassembled WGS sequence"/>
</dbReference>
<keyword evidence="11 12" id="KW-0472">Membrane</keyword>
<evidence type="ECO:0000313" key="15">
    <source>
        <dbReference type="Proteomes" id="UP000249377"/>
    </source>
</evidence>
<keyword evidence="4" id="KW-0645">Protease</keyword>
<gene>
    <name evidence="14" type="ORF">DPQ25_10810</name>
</gene>
<keyword evidence="9 12" id="KW-1133">Transmembrane helix</keyword>
<organism evidence="14 15">
    <name type="scientific">Hydrogeniiclostridium mannosilyticum</name>
    <dbReference type="NCBI Taxonomy" id="2764322"/>
    <lineage>
        <taxon>Bacteria</taxon>
        <taxon>Bacillati</taxon>
        <taxon>Bacillota</taxon>
        <taxon>Clostridia</taxon>
        <taxon>Eubacteriales</taxon>
        <taxon>Acutalibacteraceae</taxon>
        <taxon>Hydrogeniiclostridium</taxon>
    </lineage>
</organism>
<dbReference type="RefSeq" id="WP_112333197.1">
    <property type="nucleotide sequence ID" value="NZ_QLYR01000008.1"/>
</dbReference>
<dbReference type="EMBL" id="QLYR01000008">
    <property type="protein sequence ID" value="RAQ25505.1"/>
    <property type="molecule type" value="Genomic_DNA"/>
</dbReference>
<evidence type="ECO:0000256" key="1">
    <source>
        <dbReference type="ARBA" id="ARBA00001947"/>
    </source>
</evidence>
<feature type="transmembrane region" description="Helical" evidence="12">
    <location>
        <begin position="7"/>
        <end position="25"/>
    </location>
</feature>